<dbReference type="EMBL" id="JACHMK010000001">
    <property type="protein sequence ID" value="MBB6335415.1"/>
    <property type="molecule type" value="Genomic_DNA"/>
</dbReference>
<dbReference type="RefSeq" id="WP_184453755.1">
    <property type="nucleotide sequence ID" value="NZ_JACHMK010000001.1"/>
</dbReference>
<dbReference type="InterPro" id="IPR003339">
    <property type="entry name" value="ABC/ECF_trnsptr_transmembrane"/>
</dbReference>
<dbReference type="CDD" id="cd16914">
    <property type="entry name" value="EcfT"/>
    <property type="match status" value="1"/>
</dbReference>
<feature type="transmembrane region" description="Helical" evidence="5">
    <location>
        <begin position="245"/>
        <end position="263"/>
    </location>
</feature>
<accession>A0A923E698</accession>
<name>A0A923E698_9ACTO</name>
<gene>
    <name evidence="6" type="ORF">HD592_001980</name>
</gene>
<evidence type="ECO:0000256" key="3">
    <source>
        <dbReference type="ARBA" id="ARBA00022989"/>
    </source>
</evidence>
<evidence type="ECO:0000256" key="2">
    <source>
        <dbReference type="ARBA" id="ARBA00022692"/>
    </source>
</evidence>
<keyword evidence="3 5" id="KW-1133">Transmembrane helix</keyword>
<keyword evidence="4 5" id="KW-0472">Membrane</keyword>
<feature type="transmembrane region" description="Helical" evidence="5">
    <location>
        <begin position="28"/>
        <end position="58"/>
    </location>
</feature>
<evidence type="ECO:0000313" key="6">
    <source>
        <dbReference type="EMBL" id="MBB6335415.1"/>
    </source>
</evidence>
<dbReference type="Proteomes" id="UP000617426">
    <property type="component" value="Unassembled WGS sequence"/>
</dbReference>
<comment type="subcellular location">
    <subcellularLocation>
        <location evidence="1">Membrane</location>
        <topology evidence="1">Multi-pass membrane protein</topology>
    </subcellularLocation>
</comment>
<keyword evidence="2 5" id="KW-0812">Transmembrane</keyword>
<evidence type="ECO:0000313" key="7">
    <source>
        <dbReference type="Proteomes" id="UP000617426"/>
    </source>
</evidence>
<dbReference type="AlphaFoldDB" id="A0A923E698"/>
<organism evidence="6 7">
    <name type="scientific">Schaalia hyovaginalis</name>
    <dbReference type="NCBI Taxonomy" id="29316"/>
    <lineage>
        <taxon>Bacteria</taxon>
        <taxon>Bacillati</taxon>
        <taxon>Actinomycetota</taxon>
        <taxon>Actinomycetes</taxon>
        <taxon>Actinomycetales</taxon>
        <taxon>Actinomycetaceae</taxon>
        <taxon>Schaalia</taxon>
    </lineage>
</organism>
<keyword evidence="7" id="KW-1185">Reference proteome</keyword>
<feature type="transmembrane region" description="Helical" evidence="5">
    <location>
        <begin position="70"/>
        <end position="93"/>
    </location>
</feature>
<evidence type="ECO:0000256" key="1">
    <source>
        <dbReference type="ARBA" id="ARBA00004141"/>
    </source>
</evidence>
<feature type="transmembrane region" description="Helical" evidence="5">
    <location>
        <begin position="113"/>
        <end position="136"/>
    </location>
</feature>
<evidence type="ECO:0000256" key="5">
    <source>
        <dbReference type="SAM" id="Phobius"/>
    </source>
</evidence>
<sequence>MTPVLAPPQPPAPLGLHSLLGFDPLSPLLAIIPFIAIVGTSLSWHPGALVLLLVAPMLPLAQARRGSASLLGLAVFVLLLTVGIAAASSAPTIPLTDDPSALPPLPWFTAEQWNIAFNTSARIGAIIALLLSAGLLSAPEDTVRAFVIHLKMPNRIGQAGITALGFLPALRREHRSILEAHLLRGSRLDLPLLETPVRWARSAPALIAAAVRRAERTAMSMDARAFGAFPTRTERSALSWRPRDTALILLALLLAAVLLHQSWDTGFALTPNRL</sequence>
<dbReference type="Pfam" id="PF02361">
    <property type="entry name" value="CbiQ"/>
    <property type="match status" value="1"/>
</dbReference>
<proteinExistence type="predicted"/>
<comment type="caution">
    <text evidence="6">The sequence shown here is derived from an EMBL/GenBank/DDBJ whole genome shotgun (WGS) entry which is preliminary data.</text>
</comment>
<protein>
    <submittedName>
        <fullName evidence="6">Energy-coupling factor transport system permease protein</fullName>
    </submittedName>
</protein>
<evidence type="ECO:0000256" key="4">
    <source>
        <dbReference type="ARBA" id="ARBA00023136"/>
    </source>
</evidence>
<reference evidence="6" key="1">
    <citation type="submission" date="2020-08" db="EMBL/GenBank/DDBJ databases">
        <title>Sequencing the genomes of 1000 actinobacteria strains.</title>
        <authorList>
            <person name="Klenk H.-P."/>
        </authorList>
    </citation>
    <scope>NUCLEOTIDE SEQUENCE</scope>
    <source>
        <strain evidence="6">DSM 10695</strain>
    </source>
</reference>
<dbReference type="GO" id="GO:0005886">
    <property type="term" value="C:plasma membrane"/>
    <property type="evidence" value="ECO:0007669"/>
    <property type="project" value="UniProtKB-ARBA"/>
</dbReference>